<evidence type="ECO:0000313" key="4">
    <source>
        <dbReference type="Proteomes" id="UP000694930"/>
    </source>
</evidence>
<dbReference type="GeneID" id="107019624"/>
<dbReference type="PANTHER" id="PTHR33233:SF17">
    <property type="entry name" value="DUF4283 DOMAIN-CONTAINING PROTEIN"/>
    <property type="match status" value="1"/>
</dbReference>
<dbReference type="Pfam" id="PF14111">
    <property type="entry name" value="DUF4283"/>
    <property type="match status" value="1"/>
</dbReference>
<dbReference type="Gene3D" id="3.60.10.10">
    <property type="entry name" value="Endonuclease/exonuclease/phosphatase"/>
    <property type="match status" value="1"/>
</dbReference>
<keyword evidence="4" id="KW-1185">Reference proteome</keyword>
<dbReference type="PANTHER" id="PTHR33233">
    <property type="entry name" value="ENDONUCLEASE/EXONUCLEASE/PHOSPHATASE"/>
    <property type="match status" value="1"/>
</dbReference>
<feature type="compositionally biased region" description="Basic and acidic residues" evidence="1">
    <location>
        <begin position="382"/>
        <end position="394"/>
    </location>
</feature>
<proteinExistence type="predicted"/>
<dbReference type="InterPro" id="IPR036691">
    <property type="entry name" value="Endo/exonu/phosph_ase_sf"/>
</dbReference>
<organism evidence="4 5">
    <name type="scientific">Solanum pennellii</name>
    <name type="common">Tomato</name>
    <name type="synonym">Lycopersicon pennellii</name>
    <dbReference type="NCBI Taxonomy" id="28526"/>
    <lineage>
        <taxon>Eukaryota</taxon>
        <taxon>Viridiplantae</taxon>
        <taxon>Streptophyta</taxon>
        <taxon>Embryophyta</taxon>
        <taxon>Tracheophyta</taxon>
        <taxon>Spermatophyta</taxon>
        <taxon>Magnoliopsida</taxon>
        <taxon>eudicotyledons</taxon>
        <taxon>Gunneridae</taxon>
        <taxon>Pentapetalae</taxon>
        <taxon>asterids</taxon>
        <taxon>lamiids</taxon>
        <taxon>Solanales</taxon>
        <taxon>Solanaceae</taxon>
        <taxon>Solanoideae</taxon>
        <taxon>Solaneae</taxon>
        <taxon>Solanum</taxon>
        <taxon>Solanum subgen. Lycopersicon</taxon>
    </lineage>
</organism>
<accession>A0ABM1GSY8</accession>
<dbReference type="Proteomes" id="UP000694930">
    <property type="component" value="Chromosome 5"/>
</dbReference>
<feature type="compositionally biased region" description="Basic and acidic residues" evidence="1">
    <location>
        <begin position="401"/>
        <end position="414"/>
    </location>
</feature>
<feature type="domain" description="Endonuclease/exonuclease/phosphatase" evidence="2">
    <location>
        <begin position="543"/>
        <end position="642"/>
    </location>
</feature>
<protein>
    <submittedName>
        <fullName evidence="5">Uncharacterized protein LOC107019624</fullName>
    </submittedName>
</protein>
<evidence type="ECO:0000313" key="5">
    <source>
        <dbReference type="RefSeq" id="XP_015075529.1"/>
    </source>
</evidence>
<sequence>MARGRGRGRGRGWKTPIMNVGGSVGARVEAIELREQEQVQKGEASFEGEVARSTKVARRLSLNSLSANEEVLENSDLESLDDENKVVGNGTVTRNSEEQLNGEDGDRNAGNGKEQKKEANEPWVNMFKNNRVASNGMQLSYFPPQVLNGQTMVQLEGKEVQEEEQRWKCALIAYVIGECPGYNTMKRYILMNWSKVDKPEVFLHEDGYYIIKFQKISDMNEILFSGPYTINNRLIILKQWCPEFDFGSEFLTEIPLWVNFPKLHLNCWGVGSLSRIASAIGVPLFADECTIKQTRISYARMLVEVNVTKTIPQQIAVMDPNGKTFMQEVVLEWRPQYCDRCQKIGHLCQVEPEPKEEMPKRLRPWKKVTQIWQYKGPISQKTEQEKVHEQRKENNLSPQKNKQEEEQEINKKVDQQTPRSIGDHSNNADKQMEFSLANFPILKAIPIRNGFESLMHNKMASLSIDRGLIETRVKEKNVKTILKGIAPGWRVLHNYTDSPNGRILIVWDDNWYEIKMINSSAQLMYCQLLKERKSFWQEMNTMSKGISQPWLIVGDFNAILSAKDRLDGVPVTNNEIKDFAECVRDMGVNELQWKGNYYTWTNKQCGRDRISSRIDRAFGYDEWMDKWGHVIVEYGNPSISDHCSMMILLQKTQHNGKVSFKFFNVWTEHEAFMDMVEAIWKKEYGNSIMKKVWCKLIDLHHVLKQLNRKEFKYIGKQIEMARLEIAKIQDQLNEQATNDLIVQEKELLIKLEKWSMIEESALRQKARIKWIQLGDANNKFFSSVIKERAQKKQIRNIMSLNGKMLYDPHEI</sequence>
<dbReference type="InterPro" id="IPR005135">
    <property type="entry name" value="Endo/exonuclease/phosphatase"/>
</dbReference>
<evidence type="ECO:0000259" key="3">
    <source>
        <dbReference type="Pfam" id="PF14111"/>
    </source>
</evidence>
<reference evidence="5" key="2">
    <citation type="submission" date="2025-08" db="UniProtKB">
        <authorList>
            <consortium name="RefSeq"/>
        </authorList>
    </citation>
    <scope>IDENTIFICATION</scope>
</reference>
<feature type="region of interest" description="Disordered" evidence="1">
    <location>
        <begin position="379"/>
        <end position="427"/>
    </location>
</feature>
<dbReference type="Pfam" id="PF03372">
    <property type="entry name" value="Exo_endo_phos"/>
    <property type="match status" value="1"/>
</dbReference>
<reference evidence="4" key="1">
    <citation type="journal article" date="2014" name="Nat. Genet.">
        <title>The genome of the stress-tolerant wild tomato species Solanum pennellii.</title>
        <authorList>
            <person name="Bolger A."/>
            <person name="Scossa F."/>
            <person name="Bolger M.E."/>
            <person name="Lanz C."/>
            <person name="Maumus F."/>
            <person name="Tohge T."/>
            <person name="Quesneville H."/>
            <person name="Alseekh S."/>
            <person name="Sorensen I."/>
            <person name="Lichtenstein G."/>
            <person name="Fich E.A."/>
            <person name="Conte M."/>
            <person name="Keller H."/>
            <person name="Schneeberger K."/>
            <person name="Schwacke R."/>
            <person name="Ofner I."/>
            <person name="Vrebalov J."/>
            <person name="Xu Y."/>
            <person name="Osorio S."/>
            <person name="Aflitos S.A."/>
            <person name="Schijlen E."/>
            <person name="Jimenez-Gomez J.M."/>
            <person name="Ryngajllo M."/>
            <person name="Kimura S."/>
            <person name="Kumar R."/>
            <person name="Koenig D."/>
            <person name="Headland L.R."/>
            <person name="Maloof J.N."/>
            <person name="Sinha N."/>
            <person name="van Ham R.C."/>
            <person name="Lankhorst R.K."/>
            <person name="Mao L."/>
            <person name="Vogel A."/>
            <person name="Arsova B."/>
            <person name="Panstruga R."/>
            <person name="Fei Z."/>
            <person name="Rose J.K."/>
            <person name="Zamir D."/>
            <person name="Carrari F."/>
            <person name="Giovannoni J.J."/>
            <person name="Weigel D."/>
            <person name="Usadel B."/>
            <person name="Fernie A.R."/>
        </authorList>
    </citation>
    <scope>NUCLEOTIDE SEQUENCE [LARGE SCALE GENOMIC DNA]</scope>
    <source>
        <strain evidence="4">cv. LA0716</strain>
    </source>
</reference>
<feature type="domain" description="DUF4283" evidence="3">
    <location>
        <begin position="164"/>
        <end position="246"/>
    </location>
</feature>
<gene>
    <name evidence="5" type="primary">LOC107019624</name>
</gene>
<name>A0ABM1GSY8_SOLPN</name>
<dbReference type="RefSeq" id="XP_015075529.1">
    <property type="nucleotide sequence ID" value="XM_015220043.1"/>
</dbReference>
<dbReference type="SUPFAM" id="SSF56219">
    <property type="entry name" value="DNase I-like"/>
    <property type="match status" value="1"/>
</dbReference>
<feature type="region of interest" description="Disordered" evidence="1">
    <location>
        <begin position="80"/>
        <end position="121"/>
    </location>
</feature>
<evidence type="ECO:0000259" key="2">
    <source>
        <dbReference type="Pfam" id="PF03372"/>
    </source>
</evidence>
<feature type="compositionally biased region" description="Polar residues" evidence="1">
    <location>
        <begin position="415"/>
        <end position="425"/>
    </location>
</feature>
<evidence type="ECO:0000256" key="1">
    <source>
        <dbReference type="SAM" id="MobiDB-lite"/>
    </source>
</evidence>
<dbReference type="InterPro" id="IPR025558">
    <property type="entry name" value="DUF4283"/>
</dbReference>